<name>T1GBE1_MEGSC</name>
<reference evidence="3" key="1">
    <citation type="submission" date="2013-02" db="EMBL/GenBank/DDBJ databases">
        <authorList>
            <person name="Hughes D."/>
        </authorList>
    </citation>
    <scope>NUCLEOTIDE SEQUENCE</scope>
    <source>
        <strain>Durham</strain>
        <strain evidence="3">NC isolate 2 -- Noor lab</strain>
    </source>
</reference>
<dbReference type="OMA" id="HERPFWA"/>
<protein>
    <submittedName>
        <fullName evidence="2">Uncharacterized protein</fullName>
    </submittedName>
</protein>
<evidence type="ECO:0000256" key="1">
    <source>
        <dbReference type="SAM" id="MobiDB-lite"/>
    </source>
</evidence>
<dbReference type="EnsemblMetazoa" id="MESCA000573-RA">
    <property type="protein sequence ID" value="MESCA000573-PA"/>
    <property type="gene ID" value="MESCA000573"/>
</dbReference>
<keyword evidence="3" id="KW-1185">Reference proteome</keyword>
<proteinExistence type="predicted"/>
<dbReference type="AlphaFoldDB" id="T1GBE1"/>
<dbReference type="STRING" id="36166.T1GBE1"/>
<dbReference type="Proteomes" id="UP000015102">
    <property type="component" value="Unassembled WGS sequence"/>
</dbReference>
<organism evidence="2 3">
    <name type="scientific">Megaselia scalaris</name>
    <name type="common">Humpbacked fly</name>
    <name type="synonym">Phora scalaris</name>
    <dbReference type="NCBI Taxonomy" id="36166"/>
    <lineage>
        <taxon>Eukaryota</taxon>
        <taxon>Metazoa</taxon>
        <taxon>Ecdysozoa</taxon>
        <taxon>Arthropoda</taxon>
        <taxon>Hexapoda</taxon>
        <taxon>Insecta</taxon>
        <taxon>Pterygota</taxon>
        <taxon>Neoptera</taxon>
        <taxon>Endopterygota</taxon>
        <taxon>Diptera</taxon>
        <taxon>Brachycera</taxon>
        <taxon>Muscomorpha</taxon>
        <taxon>Platypezoidea</taxon>
        <taxon>Phoridae</taxon>
        <taxon>Megaseliini</taxon>
        <taxon>Megaselia</taxon>
    </lineage>
</organism>
<dbReference type="HOGENOM" id="CLU_442327_0_0_1"/>
<feature type="compositionally biased region" description="Polar residues" evidence="1">
    <location>
        <begin position="231"/>
        <end position="248"/>
    </location>
</feature>
<feature type="region of interest" description="Disordered" evidence="1">
    <location>
        <begin position="227"/>
        <end position="261"/>
    </location>
</feature>
<reference evidence="2" key="2">
    <citation type="submission" date="2015-06" db="UniProtKB">
        <authorList>
            <consortium name="EnsemblMetazoa"/>
        </authorList>
    </citation>
    <scope>IDENTIFICATION</scope>
</reference>
<evidence type="ECO:0000313" key="2">
    <source>
        <dbReference type="EnsemblMetazoa" id="MESCA000573-PA"/>
    </source>
</evidence>
<accession>T1GBE1</accession>
<dbReference type="EMBL" id="CAQQ02096414">
    <property type="status" value="NOT_ANNOTATED_CDS"/>
    <property type="molecule type" value="Genomic_DNA"/>
</dbReference>
<evidence type="ECO:0000313" key="3">
    <source>
        <dbReference type="Proteomes" id="UP000015102"/>
    </source>
</evidence>
<sequence>MKVSRSLDPSKTETINVKANNGGYASIIVKKRTGNNRNYYNPVNSGVSRPKPSNSVRFEEPTDQKSVELINYFMHHFDQINTATSSQRQRQRNGNGIITADRNVMKTTDRNGIITADRSFQDKQQFLPVPEPVVISSSPFYVKNSPSSGSQKRGRSLMKTTIDTDGIPIVEGIRVPDDEEDKKKVWRNARVIKGELVPYEKGYKPPKAEYLGKKIYAEVIPDSNIKDQQRYTRQSSGRSIGPFTTSDNFPKKEADKGVGPFSIEDIKQRASSREGKGPFFVRDNARGNGAKFIDYIKQINDQQGRSNYFESRNMNREPQMQRRMLQNNPYEDDESPRPATAVANNNEIIENTQKTGKVQYYTNLQPQGELNTQEYYSNIPQATYPYNYGYLKRVHEEPMWKKITDQVRSRFQSGITAVESLARPVIEPIMEAGNKISKNLGFADKNYAQDKVGLAAPAAAIAAPSLLPALGLMAGGAALGIGAIAVGRYFDENILQRSDTEEYDPEHKRLLETSHRIYKRSLEDEDLQNIEVDLSSIKKTVEQTVREANWKDAECAKRMFCDIMVGKNDDEMSFMQKRIDGLLQRLKEKSRATITRHLDEVTDAINQHNCGVFKCTMY</sequence>